<dbReference type="InterPro" id="IPR056884">
    <property type="entry name" value="NPHP3-like_N"/>
</dbReference>
<dbReference type="PANTHER" id="PTHR10039:SF14">
    <property type="entry name" value="NACHT DOMAIN-CONTAINING PROTEIN"/>
    <property type="match status" value="1"/>
</dbReference>
<dbReference type="STRING" id="183478.A0A364MZ27"/>
<keyword evidence="1" id="KW-0677">Repeat</keyword>
<organism evidence="3 4">
    <name type="scientific">Stemphylium lycopersici</name>
    <name type="common">Tomato gray leaf spot disease fungus</name>
    <name type="synonym">Thyrospora lycopersici</name>
    <dbReference type="NCBI Taxonomy" id="183478"/>
    <lineage>
        <taxon>Eukaryota</taxon>
        <taxon>Fungi</taxon>
        <taxon>Dikarya</taxon>
        <taxon>Ascomycota</taxon>
        <taxon>Pezizomycotina</taxon>
        <taxon>Dothideomycetes</taxon>
        <taxon>Pleosporomycetidae</taxon>
        <taxon>Pleosporales</taxon>
        <taxon>Pleosporineae</taxon>
        <taxon>Pleosporaceae</taxon>
        <taxon>Stemphylium</taxon>
    </lineage>
</organism>
<dbReference type="Proteomes" id="UP000249619">
    <property type="component" value="Unassembled WGS sequence"/>
</dbReference>
<accession>A0A364MZ27</accession>
<dbReference type="OrthoDB" id="5418336at2759"/>
<evidence type="ECO:0000313" key="4">
    <source>
        <dbReference type="Proteomes" id="UP000249619"/>
    </source>
</evidence>
<sequence length="152" mass="17316">MLSVFLIEELERHTASIPNAELAFFFCSAEDEKRNTAVAVIRGLVHQIIAKRPQLVKHASPHFEMPERMQQTLSSLETLWIIFSKLITDAELGMMFCVIDGLDECKKGTLRGRTTRVRLDPDNDKEVAGDIKLFLSARVAELLRIEGFNHDY</sequence>
<name>A0A364MZ27_STELY</name>
<evidence type="ECO:0000259" key="2">
    <source>
        <dbReference type="Pfam" id="PF24883"/>
    </source>
</evidence>
<protein>
    <submittedName>
        <fullName evidence="3">Nacht and ankyrin domain-containing protein</fullName>
    </submittedName>
</protein>
<dbReference type="PANTHER" id="PTHR10039">
    <property type="entry name" value="AMELOGENIN"/>
    <property type="match status" value="1"/>
</dbReference>
<comment type="caution">
    <text evidence="3">The sequence shown here is derived from an EMBL/GenBank/DDBJ whole genome shotgun (WGS) entry which is preliminary data.</text>
</comment>
<dbReference type="Pfam" id="PF24883">
    <property type="entry name" value="NPHP3_N"/>
    <property type="match status" value="1"/>
</dbReference>
<proteinExistence type="predicted"/>
<feature type="domain" description="Nephrocystin 3-like N-terminal" evidence="2">
    <location>
        <begin position="1"/>
        <end position="108"/>
    </location>
</feature>
<dbReference type="AlphaFoldDB" id="A0A364MZ27"/>
<keyword evidence="4" id="KW-1185">Reference proteome</keyword>
<evidence type="ECO:0000313" key="3">
    <source>
        <dbReference type="EMBL" id="RAR07583.1"/>
    </source>
</evidence>
<evidence type="ECO:0000256" key="1">
    <source>
        <dbReference type="ARBA" id="ARBA00022737"/>
    </source>
</evidence>
<dbReference type="EMBL" id="QGDH01000099">
    <property type="protein sequence ID" value="RAR07583.1"/>
    <property type="molecule type" value="Genomic_DNA"/>
</dbReference>
<reference evidence="4" key="1">
    <citation type="submission" date="2018-05" db="EMBL/GenBank/DDBJ databases">
        <title>Draft genome sequence of Stemphylium lycopersici strain CIDEFI 213.</title>
        <authorList>
            <person name="Medina R."/>
            <person name="Franco M.E.E."/>
            <person name="Lucentini C.G."/>
            <person name="Saparrat M.C.N."/>
            <person name="Balatti P.A."/>
        </authorList>
    </citation>
    <scope>NUCLEOTIDE SEQUENCE [LARGE SCALE GENOMIC DNA]</scope>
    <source>
        <strain evidence="4">CIDEFI 213</strain>
    </source>
</reference>
<gene>
    <name evidence="3" type="ORF">DDE83_006449</name>
</gene>